<dbReference type="Pfam" id="PF18019">
    <property type="entry name" value="Cas3_HD"/>
    <property type="match status" value="1"/>
</dbReference>
<evidence type="ECO:0000259" key="11">
    <source>
        <dbReference type="PROSITE" id="PS51194"/>
    </source>
</evidence>
<dbReference type="GO" id="GO:0051607">
    <property type="term" value="P:defense response to virus"/>
    <property type="evidence" value="ECO:0007669"/>
    <property type="project" value="UniProtKB-KW"/>
</dbReference>
<dbReference type="InterPro" id="IPR014001">
    <property type="entry name" value="Helicase_ATP-bd"/>
</dbReference>
<feature type="domain" description="Helicase C-terminal" evidence="11">
    <location>
        <begin position="487"/>
        <end position="651"/>
    </location>
</feature>
<dbReference type="InterPro" id="IPR001650">
    <property type="entry name" value="Helicase_C-like"/>
</dbReference>
<keyword evidence="8" id="KW-0067">ATP-binding</keyword>
<dbReference type="GO" id="GO:0016787">
    <property type="term" value="F:hydrolase activity"/>
    <property type="evidence" value="ECO:0007669"/>
    <property type="project" value="UniProtKB-KW"/>
</dbReference>
<evidence type="ECO:0000256" key="8">
    <source>
        <dbReference type="ARBA" id="ARBA00022840"/>
    </source>
</evidence>
<dbReference type="InterPro" id="IPR027417">
    <property type="entry name" value="P-loop_NTPase"/>
</dbReference>
<keyword evidence="4" id="KW-0479">Metal-binding</keyword>
<comment type="caution">
    <text evidence="13">The sequence shown here is derived from an EMBL/GenBank/DDBJ whole genome shotgun (WGS) entry which is preliminary data.</text>
</comment>
<gene>
    <name evidence="13" type="primary">cas3</name>
    <name evidence="13" type="ORF">C4544_04700</name>
</gene>
<evidence type="ECO:0000256" key="6">
    <source>
        <dbReference type="ARBA" id="ARBA00022801"/>
    </source>
</evidence>
<feature type="domain" description="Helicase ATP-binding" evidence="10">
    <location>
        <begin position="275"/>
        <end position="470"/>
    </location>
</feature>
<dbReference type="InterPro" id="IPR006474">
    <property type="entry name" value="Helicase_Cas3_CRISPR-ass_core"/>
</dbReference>
<dbReference type="GO" id="GO:0005524">
    <property type="term" value="F:ATP binding"/>
    <property type="evidence" value="ECO:0007669"/>
    <property type="project" value="UniProtKB-KW"/>
</dbReference>
<dbReference type="InterPro" id="IPR006483">
    <property type="entry name" value="CRISPR-assoc_Cas3_HD"/>
</dbReference>
<keyword evidence="7" id="KW-0347">Helicase</keyword>
<dbReference type="Proteomes" id="UP000285655">
    <property type="component" value="Unassembled WGS sequence"/>
</dbReference>
<dbReference type="InterPro" id="IPR038257">
    <property type="entry name" value="CRISPR-assoc_Cas3_HD_sf"/>
</dbReference>
<keyword evidence="3" id="KW-0540">Nuclease</keyword>
<reference evidence="13 14" key="1">
    <citation type="journal article" date="2017" name="ISME J.">
        <title>Energy and carbon metabolisms in a deep terrestrial subsurface fluid microbial community.</title>
        <authorList>
            <person name="Momper L."/>
            <person name="Jungbluth S.P."/>
            <person name="Lee M.D."/>
            <person name="Amend J.P."/>
        </authorList>
    </citation>
    <scope>NUCLEOTIDE SEQUENCE [LARGE SCALE GENOMIC DNA]</scope>
    <source>
        <strain evidence="13">SURF_29</strain>
    </source>
</reference>
<dbReference type="PANTHER" id="PTHR47957:SF3">
    <property type="entry name" value="ATP-DEPENDENT HELICASE HRQ1"/>
    <property type="match status" value="1"/>
</dbReference>
<evidence type="ECO:0000256" key="5">
    <source>
        <dbReference type="ARBA" id="ARBA00022741"/>
    </source>
</evidence>
<dbReference type="AlphaFoldDB" id="A0A419DC64"/>
<proteinExistence type="inferred from homology"/>
<dbReference type="GO" id="GO:0004518">
    <property type="term" value="F:nuclease activity"/>
    <property type="evidence" value="ECO:0007669"/>
    <property type="project" value="UniProtKB-KW"/>
</dbReference>
<keyword evidence="5" id="KW-0547">Nucleotide-binding</keyword>
<evidence type="ECO:0000313" key="13">
    <source>
        <dbReference type="EMBL" id="RJO60657.1"/>
    </source>
</evidence>
<evidence type="ECO:0000256" key="3">
    <source>
        <dbReference type="ARBA" id="ARBA00022722"/>
    </source>
</evidence>
<dbReference type="PROSITE" id="PS51194">
    <property type="entry name" value="HELICASE_CTER"/>
    <property type="match status" value="1"/>
</dbReference>
<evidence type="ECO:0000313" key="14">
    <source>
        <dbReference type="Proteomes" id="UP000285655"/>
    </source>
</evidence>
<keyword evidence="9" id="KW-0051">Antiviral defense</keyword>
<evidence type="ECO:0000256" key="2">
    <source>
        <dbReference type="ARBA" id="ARBA00009046"/>
    </source>
</evidence>
<dbReference type="GO" id="GO:0046872">
    <property type="term" value="F:metal ion binding"/>
    <property type="evidence" value="ECO:0007669"/>
    <property type="project" value="UniProtKB-KW"/>
</dbReference>
<dbReference type="PROSITE" id="PS51192">
    <property type="entry name" value="HELICASE_ATP_BIND_1"/>
    <property type="match status" value="1"/>
</dbReference>
<dbReference type="Gene3D" id="1.10.3210.30">
    <property type="match status" value="1"/>
</dbReference>
<evidence type="ECO:0000256" key="1">
    <source>
        <dbReference type="ARBA" id="ARBA00006847"/>
    </source>
</evidence>
<dbReference type="SMART" id="SM00487">
    <property type="entry name" value="DEXDc"/>
    <property type="match status" value="1"/>
</dbReference>
<comment type="similarity">
    <text evidence="1">In the N-terminal section; belongs to the CRISPR-associated nuclease Cas3-HD family.</text>
</comment>
<dbReference type="CDD" id="cd09641">
    <property type="entry name" value="Cas3''_I"/>
    <property type="match status" value="1"/>
</dbReference>
<dbReference type="Pfam" id="PF22590">
    <property type="entry name" value="Cas3-like_C_2"/>
    <property type="match status" value="1"/>
</dbReference>
<keyword evidence="6" id="KW-0378">Hydrolase</keyword>
<dbReference type="NCBIfam" id="TIGR01596">
    <property type="entry name" value="cas3_HD"/>
    <property type="match status" value="1"/>
</dbReference>
<dbReference type="GO" id="GO:0043138">
    <property type="term" value="F:3'-5' DNA helicase activity"/>
    <property type="evidence" value="ECO:0007669"/>
    <property type="project" value="TreeGrafter"/>
</dbReference>
<feature type="domain" description="HD Cas3-type" evidence="12">
    <location>
        <begin position="6"/>
        <end position="155"/>
    </location>
</feature>
<dbReference type="Pfam" id="PF00270">
    <property type="entry name" value="DEAD"/>
    <property type="match status" value="1"/>
</dbReference>
<dbReference type="InterPro" id="IPR054712">
    <property type="entry name" value="Cas3-like_dom"/>
</dbReference>
<dbReference type="PANTHER" id="PTHR47957">
    <property type="entry name" value="ATP-DEPENDENT HELICASE HRQ1"/>
    <property type="match status" value="1"/>
</dbReference>
<evidence type="ECO:0000256" key="4">
    <source>
        <dbReference type="ARBA" id="ARBA00022723"/>
    </source>
</evidence>
<name>A0A419DC64_9BACT</name>
<evidence type="ECO:0000256" key="9">
    <source>
        <dbReference type="ARBA" id="ARBA00023118"/>
    </source>
</evidence>
<dbReference type="GO" id="GO:0006289">
    <property type="term" value="P:nucleotide-excision repair"/>
    <property type="evidence" value="ECO:0007669"/>
    <property type="project" value="TreeGrafter"/>
</dbReference>
<dbReference type="GO" id="GO:0036297">
    <property type="term" value="P:interstrand cross-link repair"/>
    <property type="evidence" value="ECO:0007669"/>
    <property type="project" value="TreeGrafter"/>
</dbReference>
<evidence type="ECO:0000256" key="7">
    <source>
        <dbReference type="ARBA" id="ARBA00022806"/>
    </source>
</evidence>
<dbReference type="Gene3D" id="3.40.50.300">
    <property type="entry name" value="P-loop containing nucleotide triphosphate hydrolases"/>
    <property type="match status" value="2"/>
</dbReference>
<dbReference type="SMART" id="SM00490">
    <property type="entry name" value="HELICc"/>
    <property type="match status" value="1"/>
</dbReference>
<protein>
    <submittedName>
        <fullName evidence="13">CRISPR-associated helicase Cas3</fullName>
    </submittedName>
</protein>
<dbReference type="PROSITE" id="PS51643">
    <property type="entry name" value="HD_CAS3"/>
    <property type="match status" value="1"/>
</dbReference>
<comment type="similarity">
    <text evidence="2">In the central section; belongs to the CRISPR-associated helicase Cas3 family.</text>
</comment>
<evidence type="ECO:0000259" key="10">
    <source>
        <dbReference type="PROSITE" id="PS51192"/>
    </source>
</evidence>
<sequence length="783" mass="89916">MTKRINSHPHLFLREHIEQINEALQGISGWHTQKTITPQVKDITEKLAFLHDLGKGTSAFQEYIANPQNYKGDVKEKSHSALSLLFSLVKAQDEGGDELETLILAAVVKGHHSRLPTVPERRIDSAGNSQWDLDGFAGGEKARLLKKQLIMVDYADLAKETGINLEKNLKSAGAFDNSTRFLAALKKFVTNRIAAKLFCLSDEEAVNFRLRAQLVFSMFLEADKAFLAVSDPGRYLKREVKYWQPQWIDQYIGEPDDTATNCLRQRARGEVVNAVRQSETKRIFSLIAPTGSGKTLLAATWAFKLREIISKAPEIPPKIIVVLPFLSVIDQTSGEYEKILKTGGYVADGAWLLSSHSLADRNYADWLEDENKPFFVDIWRSELVITTYDQFLMGLMDPRARYQMRFHNLCDALIIMDEVQSLPCKLWQPMEMIFKGLSIVGNSKILLMSATLPPFVGDTVSLLPAYKTYFAAFKRYRFYFRLKDSLSIERFCEEVEERLPVWVKEKKRVLITLNTRKSARKVRDALDIPFLRDSGMSIYFVSADVTPRDRLEIIRKIKEGKPCIVVSTQCIEAGVDIDMDVVIRDFAPLDSLVQIAGRCNREGKKERCPVEIVDLIDEEGIRYSKMIYDPIHLQVTRDLINDIPEMPEENVLELSNRYFQELFAKKDTGHIHLKRFARWQEDLPVHELLRGKERRQHTFLVIGQDPLLKEDMARANSEGDRWKRREAWRKLAGRIAMVSVSIYTRPRFHPQQIADEYLGQWLLREGYYSSNRGLLVEGEAMIF</sequence>
<dbReference type="EMBL" id="QZJW01000042">
    <property type="protein sequence ID" value="RJO60657.1"/>
    <property type="molecule type" value="Genomic_DNA"/>
</dbReference>
<dbReference type="InterPro" id="IPR011545">
    <property type="entry name" value="DEAD/DEAH_box_helicase_dom"/>
</dbReference>
<dbReference type="SUPFAM" id="SSF52540">
    <property type="entry name" value="P-loop containing nucleoside triphosphate hydrolases"/>
    <property type="match status" value="1"/>
</dbReference>
<organism evidence="13 14">
    <name type="scientific">candidate division WS5 bacterium</name>
    <dbReference type="NCBI Taxonomy" id="2093353"/>
    <lineage>
        <taxon>Bacteria</taxon>
        <taxon>candidate division WS5</taxon>
    </lineage>
</organism>
<dbReference type="CDD" id="cd17930">
    <property type="entry name" value="DEXHc_cas3"/>
    <property type="match status" value="1"/>
</dbReference>
<dbReference type="GO" id="GO:0003676">
    <property type="term" value="F:nucleic acid binding"/>
    <property type="evidence" value="ECO:0007669"/>
    <property type="project" value="InterPro"/>
</dbReference>
<accession>A0A419DC64</accession>
<evidence type="ECO:0000259" key="12">
    <source>
        <dbReference type="PROSITE" id="PS51643"/>
    </source>
</evidence>
<dbReference type="NCBIfam" id="TIGR01587">
    <property type="entry name" value="cas3_core"/>
    <property type="match status" value="1"/>
</dbReference>